<dbReference type="SUPFAM" id="SSF48113">
    <property type="entry name" value="Heme-dependent peroxidases"/>
    <property type="match status" value="1"/>
</dbReference>
<dbReference type="PRINTS" id="PR00461">
    <property type="entry name" value="PLPEROXIDASE"/>
</dbReference>
<comment type="catalytic activity">
    <reaction evidence="1 18">
        <text>2 a phenolic donor + H2O2 = 2 a phenolic radical donor + 2 H2O</text>
        <dbReference type="Rhea" id="RHEA:56136"/>
        <dbReference type="ChEBI" id="CHEBI:15377"/>
        <dbReference type="ChEBI" id="CHEBI:16240"/>
        <dbReference type="ChEBI" id="CHEBI:139520"/>
        <dbReference type="ChEBI" id="CHEBI:139521"/>
        <dbReference type="EC" id="1.11.1.7"/>
    </reaction>
</comment>
<feature type="domain" description="Plant heme peroxidase family profile" evidence="19">
    <location>
        <begin position="24"/>
        <end position="326"/>
    </location>
</feature>
<reference evidence="20" key="1">
    <citation type="journal article" date="2013" name="J. Plant Res.">
        <title>Effect of fungi and light on seed germination of three Opuntia species from semiarid lands of central Mexico.</title>
        <authorList>
            <person name="Delgado-Sanchez P."/>
            <person name="Jimenez-Bremont J.F."/>
            <person name="Guerrero-Gonzalez Mde L."/>
            <person name="Flores J."/>
        </authorList>
    </citation>
    <scope>NUCLEOTIDE SEQUENCE</scope>
    <source>
        <tissue evidence="20">Cladode</tissue>
    </source>
</reference>
<feature type="binding site" description="axial binding residue" evidence="15">
    <location>
        <position position="191"/>
    </location>
    <ligand>
        <name>heme b</name>
        <dbReference type="ChEBI" id="CHEBI:60344"/>
    </ligand>
    <ligandPart>
        <name>Fe</name>
        <dbReference type="ChEBI" id="CHEBI:18248"/>
    </ligandPart>
</feature>
<evidence type="ECO:0000256" key="6">
    <source>
        <dbReference type="ARBA" id="ARBA00022723"/>
    </source>
</evidence>
<keyword evidence="11" id="KW-0325">Glycoprotein</keyword>
<feature type="active site" description="Proton acceptor" evidence="13">
    <location>
        <position position="65"/>
    </location>
</feature>
<dbReference type="EC" id="1.11.1.7" evidence="3 18"/>
<dbReference type="InterPro" id="IPR002016">
    <property type="entry name" value="Haem_peroxidase"/>
</dbReference>
<dbReference type="GO" id="GO:0140825">
    <property type="term" value="F:lactoperoxidase activity"/>
    <property type="evidence" value="ECO:0007669"/>
    <property type="project" value="UniProtKB-EC"/>
</dbReference>
<feature type="binding site" evidence="15">
    <location>
        <position position="73"/>
    </location>
    <ligand>
        <name>Ca(2+)</name>
        <dbReference type="ChEBI" id="CHEBI:29108"/>
        <label>1</label>
    </ligand>
</feature>
<keyword evidence="9 15" id="KW-0408">Iron</keyword>
<dbReference type="PRINTS" id="PR00458">
    <property type="entry name" value="PEROXIDASE"/>
</dbReference>
<evidence type="ECO:0000256" key="13">
    <source>
        <dbReference type="PIRSR" id="PIRSR600823-1"/>
    </source>
</evidence>
<dbReference type="GO" id="GO:0006979">
    <property type="term" value="P:response to oxidative stress"/>
    <property type="evidence" value="ECO:0007669"/>
    <property type="project" value="UniProtKB-UniRule"/>
</dbReference>
<evidence type="ECO:0000256" key="2">
    <source>
        <dbReference type="ARBA" id="ARBA00006873"/>
    </source>
</evidence>
<dbReference type="FunFam" id="1.10.420.10:FF:000001">
    <property type="entry name" value="Peroxidase"/>
    <property type="match status" value="1"/>
</dbReference>
<protein>
    <recommendedName>
        <fullName evidence="3 18">Peroxidase</fullName>
        <ecNumber evidence="3 18">1.11.1.7</ecNumber>
    </recommendedName>
</protein>
<keyword evidence="5 18" id="KW-0349">Heme</keyword>
<keyword evidence="6 15" id="KW-0479">Metal-binding</keyword>
<feature type="binding site" evidence="14">
    <location>
        <position position="161"/>
    </location>
    <ligand>
        <name>substrate</name>
    </ligand>
</feature>
<feature type="binding site" evidence="15">
    <location>
        <position position="254"/>
    </location>
    <ligand>
        <name>Ca(2+)</name>
        <dbReference type="ChEBI" id="CHEBI:29108"/>
        <label>2</label>
    </ligand>
</feature>
<keyword evidence="18" id="KW-0964">Secreted</keyword>
<comment type="subcellular location">
    <subcellularLocation>
        <location evidence="18">Secreted</location>
    </subcellularLocation>
</comment>
<name>A0A7C9AE92_OPUST</name>
<sequence>MMMKQELTLVILMVFFLGYRIEAGLQVGYYGDKCPFAEKIIKEEVTKAFANDKGIAPGLLRLHFHDCFVRGCDGSVLIDSTPTNQAEKDGPPNGVTIRGMEVIDRAKARLEAACRGIVSCADILAYAARDAVLLTGGFYWEVAAGRRDGRVSRASETVDIPSPTFSLAQITQAFANKGLTQAEMVTLLGSHTIGRSHCFQLTKRLYNFSTEARQDPRLNPLYAELLQQNCPPNVRGVANQTLVVFMNQSPYLMDSSYYANLFHNQGLFTSDQTLLDGQRTISQAAFYSGNSLVWQADFVHAMIKMSQIQVLTGDQGEIRANCRVINH</sequence>
<dbReference type="InterPro" id="IPR010255">
    <property type="entry name" value="Haem_peroxidase_sf"/>
</dbReference>
<dbReference type="Gene3D" id="1.10.420.10">
    <property type="entry name" value="Peroxidase, domain 2"/>
    <property type="match status" value="1"/>
</dbReference>
<evidence type="ECO:0000256" key="12">
    <source>
        <dbReference type="ARBA" id="ARBA00023324"/>
    </source>
</evidence>
<feature type="disulfide bond" evidence="17">
    <location>
        <begin position="198"/>
        <end position="230"/>
    </location>
</feature>
<dbReference type="GO" id="GO:0020037">
    <property type="term" value="F:heme binding"/>
    <property type="evidence" value="ECO:0007669"/>
    <property type="project" value="UniProtKB-UniRule"/>
</dbReference>
<evidence type="ECO:0000256" key="17">
    <source>
        <dbReference type="PIRSR" id="PIRSR600823-5"/>
    </source>
</evidence>
<comment type="cofactor">
    <cofactor evidence="15 18">
        <name>heme b</name>
        <dbReference type="ChEBI" id="CHEBI:60344"/>
    </cofactor>
    <text evidence="15 18">Binds 1 heme b (iron(II)-protoporphyrin IX) group per subunit.</text>
</comment>
<keyword evidence="12 18" id="KW-0376">Hydrogen peroxide</keyword>
<organism evidence="20">
    <name type="scientific">Opuntia streptacantha</name>
    <name type="common">Prickly pear cactus</name>
    <name type="synonym">Opuntia cardona</name>
    <dbReference type="NCBI Taxonomy" id="393608"/>
    <lineage>
        <taxon>Eukaryota</taxon>
        <taxon>Viridiplantae</taxon>
        <taxon>Streptophyta</taxon>
        <taxon>Embryophyta</taxon>
        <taxon>Tracheophyta</taxon>
        <taxon>Spermatophyta</taxon>
        <taxon>Magnoliopsida</taxon>
        <taxon>eudicotyledons</taxon>
        <taxon>Gunneridae</taxon>
        <taxon>Pentapetalae</taxon>
        <taxon>Caryophyllales</taxon>
        <taxon>Cactineae</taxon>
        <taxon>Cactaceae</taxon>
        <taxon>Opuntioideae</taxon>
        <taxon>Opuntia</taxon>
    </lineage>
</organism>
<keyword evidence="4 18" id="KW-0575">Peroxidase</keyword>
<keyword evidence="8 18" id="KW-0560">Oxidoreductase</keyword>
<evidence type="ECO:0000256" key="15">
    <source>
        <dbReference type="PIRSR" id="PIRSR600823-3"/>
    </source>
</evidence>
<keyword evidence="7 15" id="KW-0106">Calcium</keyword>
<comment type="similarity">
    <text evidence="2">Belongs to the peroxidase family. Ascorbate peroxidase subfamily.</text>
</comment>
<evidence type="ECO:0000256" key="9">
    <source>
        <dbReference type="ARBA" id="ARBA00023004"/>
    </source>
</evidence>
<evidence type="ECO:0000256" key="1">
    <source>
        <dbReference type="ARBA" id="ARBA00000189"/>
    </source>
</evidence>
<dbReference type="GO" id="GO:0042744">
    <property type="term" value="P:hydrogen peroxide catabolic process"/>
    <property type="evidence" value="ECO:0007669"/>
    <property type="project" value="UniProtKB-KW"/>
</dbReference>
<dbReference type="InterPro" id="IPR019794">
    <property type="entry name" value="Peroxidases_AS"/>
</dbReference>
<dbReference type="GO" id="GO:0005576">
    <property type="term" value="C:extracellular region"/>
    <property type="evidence" value="ECO:0007669"/>
    <property type="project" value="UniProtKB-SubCell"/>
</dbReference>
<dbReference type="GO" id="GO:0046872">
    <property type="term" value="F:metal ion binding"/>
    <property type="evidence" value="ECO:0007669"/>
    <property type="project" value="UniProtKB-UniRule"/>
</dbReference>
<evidence type="ECO:0000256" key="3">
    <source>
        <dbReference type="ARBA" id="ARBA00012313"/>
    </source>
</evidence>
<dbReference type="EMBL" id="GISG01225984">
    <property type="protein sequence ID" value="MBA4665036.1"/>
    <property type="molecule type" value="Transcribed_RNA"/>
</dbReference>
<dbReference type="InterPro" id="IPR033905">
    <property type="entry name" value="Secretory_peroxidase"/>
</dbReference>
<feature type="binding site" evidence="15">
    <location>
        <position position="75"/>
    </location>
    <ligand>
        <name>Ca(2+)</name>
        <dbReference type="ChEBI" id="CHEBI:29108"/>
        <label>1</label>
    </ligand>
</feature>
<dbReference type="InterPro" id="IPR019793">
    <property type="entry name" value="Peroxidases_heam-ligand_BS"/>
</dbReference>
<evidence type="ECO:0000256" key="5">
    <source>
        <dbReference type="ARBA" id="ARBA00022617"/>
    </source>
</evidence>
<evidence type="ECO:0000313" key="20">
    <source>
        <dbReference type="EMBL" id="MBA4665036.1"/>
    </source>
</evidence>
<accession>A0A7C9AE92</accession>
<keyword evidence="10 17" id="KW-1015">Disulfide bond</keyword>
<evidence type="ECO:0000256" key="7">
    <source>
        <dbReference type="ARBA" id="ARBA00022837"/>
    </source>
</evidence>
<dbReference type="Pfam" id="PF00141">
    <property type="entry name" value="peroxidase"/>
    <property type="match status" value="1"/>
</dbReference>
<comment type="similarity">
    <text evidence="18">Belongs to the peroxidase family. Classical plant (class III) peroxidase subfamily.</text>
</comment>
<dbReference type="PROSITE" id="PS00435">
    <property type="entry name" value="PEROXIDASE_1"/>
    <property type="match status" value="1"/>
</dbReference>
<proteinExistence type="inferred from homology"/>
<dbReference type="PANTHER" id="PTHR31235">
    <property type="entry name" value="PEROXIDASE 25-RELATED"/>
    <property type="match status" value="1"/>
</dbReference>
<dbReference type="InterPro" id="IPR000823">
    <property type="entry name" value="Peroxidase_pln"/>
</dbReference>
<evidence type="ECO:0000256" key="11">
    <source>
        <dbReference type="ARBA" id="ARBA00023180"/>
    </source>
</evidence>
<feature type="binding site" evidence="15">
    <location>
        <position position="66"/>
    </location>
    <ligand>
        <name>Ca(2+)</name>
        <dbReference type="ChEBI" id="CHEBI:29108"/>
        <label>1</label>
    </ligand>
</feature>
<feature type="binding site" evidence="15">
    <location>
        <position position="69"/>
    </location>
    <ligand>
        <name>Ca(2+)</name>
        <dbReference type="ChEBI" id="CHEBI:29108"/>
        <label>1</label>
    </ligand>
</feature>
<feature type="disulfide bond" evidence="17">
    <location>
        <begin position="120"/>
        <end position="322"/>
    </location>
</feature>
<dbReference type="PROSITE" id="PS50873">
    <property type="entry name" value="PEROXIDASE_4"/>
    <property type="match status" value="1"/>
</dbReference>
<feature type="binding site" evidence="15">
    <location>
        <position position="192"/>
    </location>
    <ligand>
        <name>Ca(2+)</name>
        <dbReference type="ChEBI" id="CHEBI:29108"/>
        <label>2</label>
    </ligand>
</feature>
<comment type="function">
    <text evidence="18">Removal of H(2)O(2), oxidation of toxic reductants, biosynthesis and degradation of lignin, suberization, auxin catabolism, response to environmental stresses such as wounding, pathogen attack and oxidative stress.</text>
</comment>
<evidence type="ECO:0000256" key="4">
    <source>
        <dbReference type="ARBA" id="ARBA00022559"/>
    </source>
</evidence>
<feature type="site" description="Transition state stabilizer" evidence="16">
    <location>
        <position position="61"/>
    </location>
</feature>
<reference evidence="20" key="2">
    <citation type="submission" date="2020-07" db="EMBL/GenBank/DDBJ databases">
        <authorList>
            <person name="Vera ALvarez R."/>
            <person name="Arias-Moreno D.M."/>
            <person name="Jimenez-Jacinto V."/>
            <person name="Jimenez-Bremont J.F."/>
            <person name="Swaminathan K."/>
            <person name="Moose S.P."/>
            <person name="Guerrero-Gonzalez M.L."/>
            <person name="Marino-Ramirez L."/>
            <person name="Landsman D."/>
            <person name="Rodriguez-Kessler M."/>
            <person name="Delgado-Sanchez P."/>
        </authorList>
    </citation>
    <scope>NUCLEOTIDE SEQUENCE</scope>
    <source>
        <tissue evidence="20">Cladode</tissue>
    </source>
</reference>
<feature type="binding site" evidence="15">
    <location>
        <position position="87"/>
    </location>
    <ligand>
        <name>Ca(2+)</name>
        <dbReference type="ChEBI" id="CHEBI:29108"/>
        <label>1</label>
    </ligand>
</feature>
<feature type="signal peptide" evidence="18">
    <location>
        <begin position="1"/>
        <end position="23"/>
    </location>
</feature>
<evidence type="ECO:0000259" key="19">
    <source>
        <dbReference type="PROSITE" id="PS50873"/>
    </source>
</evidence>
<feature type="binding site" evidence="15">
    <location>
        <position position="71"/>
    </location>
    <ligand>
        <name>Ca(2+)</name>
        <dbReference type="ChEBI" id="CHEBI:29108"/>
        <label>1</label>
    </ligand>
</feature>
<feature type="disulfide bond" evidence="17">
    <location>
        <begin position="34"/>
        <end position="114"/>
    </location>
</feature>
<dbReference type="CDD" id="cd00693">
    <property type="entry name" value="secretory_peroxidase"/>
    <property type="match status" value="1"/>
</dbReference>
<dbReference type="FunFam" id="1.10.520.10:FF:000001">
    <property type="entry name" value="Peroxidase"/>
    <property type="match status" value="1"/>
</dbReference>
<feature type="chain" id="PRO_5028513108" description="Peroxidase" evidence="18">
    <location>
        <begin position="24"/>
        <end position="327"/>
    </location>
</feature>
<dbReference type="Gene3D" id="1.10.520.10">
    <property type="match status" value="1"/>
</dbReference>
<evidence type="ECO:0000256" key="16">
    <source>
        <dbReference type="PIRSR" id="PIRSR600823-4"/>
    </source>
</evidence>
<keyword evidence="18" id="KW-0732">Signal</keyword>
<evidence type="ECO:0000256" key="14">
    <source>
        <dbReference type="PIRSR" id="PIRSR600823-2"/>
    </source>
</evidence>
<dbReference type="PROSITE" id="PS00436">
    <property type="entry name" value="PEROXIDASE_2"/>
    <property type="match status" value="1"/>
</dbReference>
<comment type="cofactor">
    <cofactor evidence="15 18">
        <name>Ca(2+)</name>
        <dbReference type="ChEBI" id="CHEBI:29108"/>
    </cofactor>
    <text evidence="15 18">Binds 2 calcium ions per subunit.</text>
</comment>
<feature type="disulfide bond" evidence="17">
    <location>
        <begin position="67"/>
        <end position="72"/>
    </location>
</feature>
<evidence type="ECO:0000256" key="18">
    <source>
        <dbReference type="RuleBase" id="RU362060"/>
    </source>
</evidence>
<dbReference type="AlphaFoldDB" id="A0A7C9AE92"/>
<evidence type="ECO:0000256" key="8">
    <source>
        <dbReference type="ARBA" id="ARBA00023002"/>
    </source>
</evidence>
<evidence type="ECO:0000256" key="10">
    <source>
        <dbReference type="ARBA" id="ARBA00023157"/>
    </source>
</evidence>